<comment type="caution">
    <text evidence="1">The sequence shown here is derived from an EMBL/GenBank/DDBJ whole genome shotgun (WGS) entry which is preliminary data.</text>
</comment>
<reference evidence="1" key="1">
    <citation type="submission" date="2013-12" db="EMBL/GenBank/DDBJ databases">
        <title>A Varibaculum cambriense genome reconstructed from a premature infant gut community with otherwise low bacterial novelty that shifts toward anaerobic metabolism during the third week of life.</title>
        <authorList>
            <person name="Brown C.T."/>
            <person name="Sharon I."/>
            <person name="Thomas B.C."/>
            <person name="Castelle C.J."/>
            <person name="Morowitz M.J."/>
            <person name="Banfield J.F."/>
        </authorList>
    </citation>
    <scope>NUCLEOTIDE SEQUENCE</scope>
</reference>
<dbReference type="EMBL" id="AZMM01010069">
    <property type="protein sequence ID" value="ETJ35559.1"/>
    <property type="molecule type" value="Genomic_DNA"/>
</dbReference>
<accession>W1Y357</accession>
<proteinExistence type="predicted"/>
<feature type="non-terminal residue" evidence="1">
    <location>
        <position position="1"/>
    </location>
</feature>
<gene>
    <name evidence="1" type="ORF">Q604_UNBC10069G0001</name>
</gene>
<protein>
    <submittedName>
        <fullName evidence="1">Uncharacterized protein</fullName>
    </submittedName>
</protein>
<organism evidence="1">
    <name type="scientific">human gut metagenome</name>
    <dbReference type="NCBI Taxonomy" id="408170"/>
    <lineage>
        <taxon>unclassified sequences</taxon>
        <taxon>metagenomes</taxon>
        <taxon>organismal metagenomes</taxon>
    </lineage>
</organism>
<name>W1Y357_9ZZZZ</name>
<dbReference type="AlphaFoldDB" id="W1Y357"/>
<evidence type="ECO:0000313" key="1">
    <source>
        <dbReference type="EMBL" id="ETJ35559.1"/>
    </source>
</evidence>
<sequence length="27" mass="3144">PVYKIDPLKPVTVKKPDKITVVCNYRE</sequence>